<organism evidence="2">
    <name type="scientific">Caenorhabditis brenneri</name>
    <name type="common">Nematode worm</name>
    <dbReference type="NCBI Taxonomy" id="135651"/>
    <lineage>
        <taxon>Eukaryota</taxon>
        <taxon>Metazoa</taxon>
        <taxon>Ecdysozoa</taxon>
        <taxon>Nematoda</taxon>
        <taxon>Chromadorea</taxon>
        <taxon>Rhabditida</taxon>
        <taxon>Rhabditina</taxon>
        <taxon>Rhabditomorpha</taxon>
        <taxon>Rhabditoidea</taxon>
        <taxon>Rhabditidae</taxon>
        <taxon>Peloderinae</taxon>
        <taxon>Caenorhabditis</taxon>
    </lineage>
</organism>
<reference evidence="2" key="1">
    <citation type="submission" date="2011-07" db="EMBL/GenBank/DDBJ databases">
        <authorList>
            <consortium name="Caenorhabditis brenneri Sequencing and Analysis Consortium"/>
            <person name="Wilson R.K."/>
        </authorList>
    </citation>
    <scope>NUCLEOTIDE SEQUENCE [LARGE SCALE GENOMIC DNA]</scope>
    <source>
        <strain evidence="2">PB2801</strain>
    </source>
</reference>
<protein>
    <submittedName>
        <fullName evidence="1">Uncharacterized protein</fullName>
    </submittedName>
</protein>
<gene>
    <name evidence="1" type="ORF">CAEBREN_24050</name>
</gene>
<evidence type="ECO:0000313" key="2">
    <source>
        <dbReference type="Proteomes" id="UP000008068"/>
    </source>
</evidence>
<dbReference type="AlphaFoldDB" id="G0MUW1"/>
<dbReference type="OrthoDB" id="2414723at2759"/>
<dbReference type="FunCoup" id="G0MUW1">
    <property type="interactions" value="227"/>
</dbReference>
<proteinExistence type="predicted"/>
<keyword evidence="2" id="KW-1185">Reference proteome</keyword>
<accession>G0MUW1</accession>
<name>G0MUW1_CAEBE</name>
<sequence length="120" mass="14381">MCEEKIPVKEPCKFRIIDSDMDMVNIITNPKKPVLIIHYKMENWENATKYFDLVAFQAKYTEFEVYFKASTSPEPTWSFSIHDRVPSLFSTPRSCQENNFVWNLERAIDRFLEARKKWFS</sequence>
<dbReference type="EMBL" id="GL379813">
    <property type="protein sequence ID" value="EGT44487.1"/>
    <property type="molecule type" value="Genomic_DNA"/>
</dbReference>
<dbReference type="HOGENOM" id="CLU_2051710_0_0_1"/>
<evidence type="ECO:0000313" key="1">
    <source>
        <dbReference type="EMBL" id="EGT44487.1"/>
    </source>
</evidence>
<dbReference type="InParanoid" id="G0MUW1"/>
<dbReference type="Proteomes" id="UP000008068">
    <property type="component" value="Unassembled WGS sequence"/>
</dbReference>
<dbReference type="STRING" id="135651.G0MUW1"/>